<proteinExistence type="predicted"/>
<sequence length="101" mass="11620">MLGSQTELLPAELNAWDSFILWSMPQSCVFNFFLQLPCVFFCCFVFKKKKSNVNHSVYSVTMIYDLQPVHLNTGMLHEPGLWDDGGGEMGRLEWDIQNQAK</sequence>
<keyword evidence="1" id="KW-0472">Membrane</keyword>
<gene>
    <name evidence="2" type="ORF">KIL84_006632</name>
</gene>
<keyword evidence="3" id="KW-1185">Reference proteome</keyword>
<evidence type="ECO:0000313" key="3">
    <source>
        <dbReference type="Proteomes" id="UP000827986"/>
    </source>
</evidence>
<organism evidence="2 3">
    <name type="scientific">Mauremys mutica</name>
    <name type="common">yellowpond turtle</name>
    <dbReference type="NCBI Taxonomy" id="74926"/>
    <lineage>
        <taxon>Eukaryota</taxon>
        <taxon>Metazoa</taxon>
        <taxon>Chordata</taxon>
        <taxon>Craniata</taxon>
        <taxon>Vertebrata</taxon>
        <taxon>Euteleostomi</taxon>
        <taxon>Archelosauria</taxon>
        <taxon>Testudinata</taxon>
        <taxon>Testudines</taxon>
        <taxon>Cryptodira</taxon>
        <taxon>Durocryptodira</taxon>
        <taxon>Testudinoidea</taxon>
        <taxon>Geoemydidae</taxon>
        <taxon>Geoemydinae</taxon>
        <taxon>Mauremys</taxon>
    </lineage>
</organism>
<protein>
    <submittedName>
        <fullName evidence="2">Uncharacterized protein</fullName>
    </submittedName>
</protein>
<keyword evidence="1" id="KW-1133">Transmembrane helix</keyword>
<evidence type="ECO:0000313" key="2">
    <source>
        <dbReference type="EMBL" id="KAH1171014.1"/>
    </source>
</evidence>
<evidence type="ECO:0000256" key="1">
    <source>
        <dbReference type="SAM" id="Phobius"/>
    </source>
</evidence>
<feature type="transmembrane region" description="Helical" evidence="1">
    <location>
        <begin position="20"/>
        <end position="46"/>
    </location>
</feature>
<dbReference type="Proteomes" id="UP000827986">
    <property type="component" value="Unassembled WGS sequence"/>
</dbReference>
<dbReference type="EMBL" id="JAHDVG010000483">
    <property type="protein sequence ID" value="KAH1171014.1"/>
    <property type="molecule type" value="Genomic_DNA"/>
</dbReference>
<dbReference type="AlphaFoldDB" id="A0A9D4AUR1"/>
<reference evidence="2" key="1">
    <citation type="submission" date="2021-09" db="EMBL/GenBank/DDBJ databases">
        <title>The genome of Mauremys mutica provides insights into the evolution of semi-aquatic lifestyle.</title>
        <authorList>
            <person name="Gong S."/>
            <person name="Gao Y."/>
        </authorList>
    </citation>
    <scope>NUCLEOTIDE SEQUENCE</scope>
    <source>
        <strain evidence="2">MM-2020</strain>
        <tissue evidence="2">Muscle</tissue>
    </source>
</reference>
<keyword evidence="1" id="KW-0812">Transmembrane</keyword>
<name>A0A9D4AUR1_9SAUR</name>
<comment type="caution">
    <text evidence="2">The sequence shown here is derived from an EMBL/GenBank/DDBJ whole genome shotgun (WGS) entry which is preliminary data.</text>
</comment>
<accession>A0A9D4AUR1</accession>